<keyword evidence="1" id="KW-0472">Membrane</keyword>
<evidence type="ECO:0000313" key="2">
    <source>
        <dbReference type="EMBL" id="MQS10507.1"/>
    </source>
</evidence>
<keyword evidence="1" id="KW-0812">Transmembrane</keyword>
<keyword evidence="1" id="KW-1133">Transmembrane helix</keyword>
<proteinExistence type="predicted"/>
<protein>
    <submittedName>
        <fullName evidence="2">Cytochrome oxidase subunit III</fullName>
    </submittedName>
</protein>
<accession>A0A646IK21</accession>
<dbReference type="Proteomes" id="UP000315516">
    <property type="component" value="Unassembled WGS sequence"/>
</dbReference>
<comment type="caution">
    <text evidence="2">The sequence shown here is derived from an EMBL/GenBank/DDBJ whole genome shotgun (WGS) entry which is preliminary data.</text>
</comment>
<dbReference type="EMBL" id="VJYJ02001653">
    <property type="protein sequence ID" value="MQS10507.1"/>
    <property type="molecule type" value="Genomic_DNA"/>
</dbReference>
<dbReference type="AlphaFoldDB" id="A0A646IK21"/>
<reference evidence="2" key="1">
    <citation type="submission" date="2019-10" db="EMBL/GenBank/DDBJ databases">
        <title>Streptomyces sp. nov., a novel actinobacterium isolated from alkaline environment.</title>
        <authorList>
            <person name="Golinska P."/>
        </authorList>
    </citation>
    <scope>NUCLEOTIDE SEQUENCE</scope>
    <source>
        <strain evidence="2">IF17</strain>
    </source>
</reference>
<gene>
    <name evidence="2" type="ORF">FNX48_026125</name>
</gene>
<organism evidence="2">
    <name type="scientific">Streptomyces alkaliphilus</name>
    <dbReference type="NCBI Taxonomy" id="1472722"/>
    <lineage>
        <taxon>Bacteria</taxon>
        <taxon>Bacillati</taxon>
        <taxon>Actinomycetota</taxon>
        <taxon>Actinomycetes</taxon>
        <taxon>Kitasatosporales</taxon>
        <taxon>Streptomycetaceae</taxon>
        <taxon>Streptomyces</taxon>
    </lineage>
</organism>
<sequence>VLLAAMWWITPAFVSAICGPLYGATP</sequence>
<evidence type="ECO:0000256" key="1">
    <source>
        <dbReference type="SAM" id="Phobius"/>
    </source>
</evidence>
<feature type="transmembrane region" description="Helical" evidence="1">
    <location>
        <begin position="6"/>
        <end position="24"/>
    </location>
</feature>
<feature type="non-terminal residue" evidence="2">
    <location>
        <position position="1"/>
    </location>
</feature>
<name>A0A646IK21_9ACTN</name>